<sequence>MRSVTVHAPGDLRVDEVPTPEPGDGEVLVAVEWGGICGSDLAYWRHGRTGTAELRDPLVLGHEVAGRVARTGPGVEGVPEGLPVTVHPADPVGGQDLPERLAGRSNLHPRVRYLGSAALHPHTDGGFRDLLPVKAHQLRPLPEGVDTRCGALAEPLAVALHAVGRAGGVRGREVLVNGAGPIGSLLVAALRHAGAARVVAADIDGGPPRTAAAMGAHETRDLSAGQGLPADTEVVFEASGAPAALAGVLEATARGGTLVQVGNLPGTPAPAALGALVTREITWTGSFRFAEEIGQALEAMAAGLDVAPLITHEFPADRAEEAMRTAAAPGSGKVLLRFG</sequence>
<keyword evidence="10" id="KW-1185">Reference proteome</keyword>
<evidence type="ECO:0000256" key="7">
    <source>
        <dbReference type="SAM" id="MobiDB-lite"/>
    </source>
</evidence>
<dbReference type="InterPro" id="IPR013149">
    <property type="entry name" value="ADH-like_C"/>
</dbReference>
<evidence type="ECO:0000256" key="6">
    <source>
        <dbReference type="RuleBase" id="RU361277"/>
    </source>
</evidence>
<dbReference type="EMBL" id="JAQFWQ010000038">
    <property type="protein sequence ID" value="MDA2811889.1"/>
    <property type="molecule type" value="Genomic_DNA"/>
</dbReference>
<dbReference type="PANTHER" id="PTHR43161:SF9">
    <property type="entry name" value="SORBITOL DEHYDROGENASE"/>
    <property type="match status" value="1"/>
</dbReference>
<keyword evidence="4 6" id="KW-0862">Zinc</keyword>
<protein>
    <submittedName>
        <fullName evidence="9">L-idonate 5-dehydrogenase</fullName>
    </submittedName>
</protein>
<name>A0ABT4U4K7_9ACTN</name>
<evidence type="ECO:0000313" key="9">
    <source>
        <dbReference type="EMBL" id="MDA2811889.1"/>
    </source>
</evidence>
<dbReference type="InterPro" id="IPR013154">
    <property type="entry name" value="ADH-like_N"/>
</dbReference>
<dbReference type="InterPro" id="IPR020843">
    <property type="entry name" value="ER"/>
</dbReference>
<evidence type="ECO:0000256" key="4">
    <source>
        <dbReference type="ARBA" id="ARBA00022833"/>
    </source>
</evidence>
<evidence type="ECO:0000256" key="2">
    <source>
        <dbReference type="ARBA" id="ARBA00008072"/>
    </source>
</evidence>
<dbReference type="PROSITE" id="PS00059">
    <property type="entry name" value="ADH_ZINC"/>
    <property type="match status" value="1"/>
</dbReference>
<dbReference type="Proteomes" id="UP001527866">
    <property type="component" value="Unassembled WGS sequence"/>
</dbReference>
<gene>
    <name evidence="9" type="ORF">O4J56_14695</name>
</gene>
<dbReference type="InterPro" id="IPR002328">
    <property type="entry name" value="ADH_Zn_CS"/>
</dbReference>
<proteinExistence type="inferred from homology"/>
<dbReference type="InterPro" id="IPR011032">
    <property type="entry name" value="GroES-like_sf"/>
</dbReference>
<comment type="similarity">
    <text evidence="2 6">Belongs to the zinc-containing alcohol dehydrogenase family.</text>
</comment>
<dbReference type="PANTHER" id="PTHR43161">
    <property type="entry name" value="SORBITOL DEHYDROGENASE"/>
    <property type="match status" value="1"/>
</dbReference>
<evidence type="ECO:0000256" key="3">
    <source>
        <dbReference type="ARBA" id="ARBA00022723"/>
    </source>
</evidence>
<dbReference type="Pfam" id="PF00107">
    <property type="entry name" value="ADH_zinc_N"/>
    <property type="match status" value="1"/>
</dbReference>
<comment type="caution">
    <text evidence="9">The sequence shown here is derived from an EMBL/GenBank/DDBJ whole genome shotgun (WGS) entry which is preliminary data.</text>
</comment>
<feature type="domain" description="Enoyl reductase (ER)" evidence="8">
    <location>
        <begin position="7"/>
        <end position="336"/>
    </location>
</feature>
<dbReference type="InterPro" id="IPR036291">
    <property type="entry name" value="NAD(P)-bd_dom_sf"/>
</dbReference>
<dbReference type="Gene3D" id="3.90.180.10">
    <property type="entry name" value="Medium-chain alcohol dehydrogenases, catalytic domain"/>
    <property type="match status" value="1"/>
</dbReference>
<evidence type="ECO:0000313" key="10">
    <source>
        <dbReference type="Proteomes" id="UP001527866"/>
    </source>
</evidence>
<dbReference type="CDD" id="cd08232">
    <property type="entry name" value="idonate-5-DH"/>
    <property type="match status" value="1"/>
</dbReference>
<evidence type="ECO:0000256" key="5">
    <source>
        <dbReference type="ARBA" id="ARBA00023002"/>
    </source>
</evidence>
<dbReference type="RefSeq" id="WP_270686342.1">
    <property type="nucleotide sequence ID" value="NZ_JAQFWQ010000038.1"/>
</dbReference>
<evidence type="ECO:0000256" key="1">
    <source>
        <dbReference type="ARBA" id="ARBA00001947"/>
    </source>
</evidence>
<dbReference type="SMART" id="SM00829">
    <property type="entry name" value="PKS_ER"/>
    <property type="match status" value="1"/>
</dbReference>
<keyword evidence="5" id="KW-0560">Oxidoreductase</keyword>
<feature type="region of interest" description="Disordered" evidence="7">
    <location>
        <begin position="1"/>
        <end position="23"/>
    </location>
</feature>
<comment type="cofactor">
    <cofactor evidence="1 6">
        <name>Zn(2+)</name>
        <dbReference type="ChEBI" id="CHEBI:29105"/>
    </cofactor>
</comment>
<accession>A0ABT4U4K7</accession>
<dbReference type="Pfam" id="PF08240">
    <property type="entry name" value="ADH_N"/>
    <property type="match status" value="1"/>
</dbReference>
<keyword evidence="3 6" id="KW-0479">Metal-binding</keyword>
<reference evidence="9 10" key="1">
    <citation type="submission" date="2023-01" db="EMBL/GenBank/DDBJ databases">
        <title>Draft genome sequence of Nocardiopsis sp. RSe5-2 isolated from halophytes.</title>
        <authorList>
            <person name="Duangmal K."/>
            <person name="Chantavorakit T."/>
        </authorList>
    </citation>
    <scope>NUCLEOTIDE SEQUENCE [LARGE SCALE GENOMIC DNA]</scope>
    <source>
        <strain evidence="9 10">RSe5-2</strain>
    </source>
</reference>
<organism evidence="9 10">
    <name type="scientific">Nocardiopsis endophytica</name>
    <dbReference type="NCBI Taxonomy" id="3018445"/>
    <lineage>
        <taxon>Bacteria</taxon>
        <taxon>Bacillati</taxon>
        <taxon>Actinomycetota</taxon>
        <taxon>Actinomycetes</taxon>
        <taxon>Streptosporangiales</taxon>
        <taxon>Nocardiopsidaceae</taxon>
        <taxon>Nocardiopsis</taxon>
    </lineage>
</organism>
<evidence type="ECO:0000259" key="8">
    <source>
        <dbReference type="SMART" id="SM00829"/>
    </source>
</evidence>
<dbReference type="SUPFAM" id="SSF51735">
    <property type="entry name" value="NAD(P)-binding Rossmann-fold domains"/>
    <property type="match status" value="1"/>
</dbReference>
<dbReference type="Gene3D" id="3.40.50.720">
    <property type="entry name" value="NAD(P)-binding Rossmann-like Domain"/>
    <property type="match status" value="1"/>
</dbReference>
<dbReference type="SUPFAM" id="SSF50129">
    <property type="entry name" value="GroES-like"/>
    <property type="match status" value="1"/>
</dbReference>